<protein>
    <submittedName>
        <fullName evidence="2">Unannotated protein</fullName>
    </submittedName>
</protein>
<feature type="compositionally biased region" description="Polar residues" evidence="1">
    <location>
        <begin position="1"/>
        <end position="14"/>
    </location>
</feature>
<accession>A0A6J6KVB3</accession>
<gene>
    <name evidence="2" type="ORF">UFOPK2169_00853</name>
</gene>
<evidence type="ECO:0000256" key="1">
    <source>
        <dbReference type="SAM" id="MobiDB-lite"/>
    </source>
</evidence>
<sequence>MSSKKTSPKSSAMSTAHKKALANGRNEGRIIREYLEIVEATKPKRGRRRTPESIARRLAVINNELKTADAVTKVRLIQERLNLRRELSGMKSKTEIATAELQFVKVARSFSKRNDITYDAWREFGVTPTVLKKAGIEKD</sequence>
<reference evidence="2" key="1">
    <citation type="submission" date="2020-05" db="EMBL/GenBank/DDBJ databases">
        <authorList>
            <person name="Chiriac C."/>
            <person name="Salcher M."/>
            <person name="Ghai R."/>
            <person name="Kavagutti S V."/>
        </authorList>
    </citation>
    <scope>NUCLEOTIDE SEQUENCE</scope>
</reference>
<feature type="region of interest" description="Disordered" evidence="1">
    <location>
        <begin position="1"/>
        <end position="24"/>
    </location>
</feature>
<evidence type="ECO:0000313" key="2">
    <source>
        <dbReference type="EMBL" id="CAB4652433.1"/>
    </source>
</evidence>
<dbReference type="AlphaFoldDB" id="A0A6J6KVB3"/>
<organism evidence="2">
    <name type="scientific">freshwater metagenome</name>
    <dbReference type="NCBI Taxonomy" id="449393"/>
    <lineage>
        <taxon>unclassified sequences</taxon>
        <taxon>metagenomes</taxon>
        <taxon>ecological metagenomes</taxon>
    </lineage>
</organism>
<dbReference type="EMBL" id="CAEZWE010000029">
    <property type="protein sequence ID" value="CAB4652433.1"/>
    <property type="molecule type" value="Genomic_DNA"/>
</dbReference>
<proteinExistence type="predicted"/>
<name>A0A6J6KVB3_9ZZZZ</name>